<organism evidence="4 5">
    <name type="scientific">Tilletia horrida</name>
    <dbReference type="NCBI Taxonomy" id="155126"/>
    <lineage>
        <taxon>Eukaryota</taxon>
        <taxon>Fungi</taxon>
        <taxon>Dikarya</taxon>
        <taxon>Basidiomycota</taxon>
        <taxon>Ustilaginomycotina</taxon>
        <taxon>Exobasidiomycetes</taxon>
        <taxon>Tilletiales</taxon>
        <taxon>Tilletiaceae</taxon>
        <taxon>Tilletia</taxon>
    </lineage>
</organism>
<feature type="compositionally biased region" description="Acidic residues" evidence="2">
    <location>
        <begin position="466"/>
        <end position="504"/>
    </location>
</feature>
<keyword evidence="5" id="KW-1185">Reference proteome</keyword>
<dbReference type="PANTHER" id="PTHR18884">
    <property type="entry name" value="SEPTIN"/>
    <property type="match status" value="1"/>
</dbReference>
<protein>
    <recommendedName>
        <fullName evidence="3">Septin-type G domain-containing protein</fullName>
    </recommendedName>
</protein>
<feature type="region of interest" description="Disordered" evidence="2">
    <location>
        <begin position="765"/>
        <end position="800"/>
    </location>
</feature>
<evidence type="ECO:0000259" key="3">
    <source>
        <dbReference type="PROSITE" id="PS51719"/>
    </source>
</evidence>
<feature type="region of interest" description="Disordered" evidence="2">
    <location>
        <begin position="562"/>
        <end position="670"/>
    </location>
</feature>
<dbReference type="Proteomes" id="UP001176517">
    <property type="component" value="Unassembled WGS sequence"/>
</dbReference>
<feature type="region of interest" description="Disordered" evidence="2">
    <location>
        <begin position="1"/>
        <end position="165"/>
    </location>
</feature>
<feature type="compositionally biased region" description="Acidic residues" evidence="2">
    <location>
        <begin position="570"/>
        <end position="584"/>
    </location>
</feature>
<feature type="domain" description="Septin-type G" evidence="3">
    <location>
        <begin position="167"/>
        <end position="762"/>
    </location>
</feature>
<dbReference type="PROSITE" id="PS51719">
    <property type="entry name" value="G_SEPTIN"/>
    <property type="match status" value="1"/>
</dbReference>
<feature type="region of interest" description="Disordered" evidence="2">
    <location>
        <begin position="371"/>
        <end position="409"/>
    </location>
</feature>
<feature type="compositionally biased region" description="Low complexity" evidence="2">
    <location>
        <begin position="421"/>
        <end position="448"/>
    </location>
</feature>
<accession>A0AAN6JSZ1</accession>
<keyword evidence="1" id="KW-0342">GTP-binding</keyword>
<reference evidence="4" key="1">
    <citation type="journal article" date="2023" name="PhytoFront">
        <title>Draft Genome Resources of Seven Strains of Tilletia horrida, Causal Agent of Kernel Smut of Rice.</title>
        <authorList>
            <person name="Khanal S."/>
            <person name="Antony Babu S."/>
            <person name="Zhou X.G."/>
        </authorList>
    </citation>
    <scope>NUCLEOTIDE SEQUENCE</scope>
    <source>
        <strain evidence="4">TX6</strain>
    </source>
</reference>
<feature type="compositionally biased region" description="Basic residues" evidence="2">
    <location>
        <begin position="592"/>
        <end position="601"/>
    </location>
</feature>
<comment type="caution">
    <text evidence="4">The sequence shown here is derived from an EMBL/GenBank/DDBJ whole genome shotgun (WGS) entry which is preliminary data.</text>
</comment>
<feature type="compositionally biased region" description="Low complexity" evidence="2">
    <location>
        <begin position="101"/>
        <end position="112"/>
    </location>
</feature>
<feature type="compositionally biased region" description="Pro residues" evidence="2">
    <location>
        <begin position="13"/>
        <end position="22"/>
    </location>
</feature>
<dbReference type="AlphaFoldDB" id="A0AAN6JSZ1"/>
<feature type="compositionally biased region" description="Basic and acidic residues" evidence="2">
    <location>
        <begin position="605"/>
        <end position="617"/>
    </location>
</feature>
<dbReference type="EMBL" id="JAPDMZ010000022">
    <property type="protein sequence ID" value="KAK0555972.1"/>
    <property type="molecule type" value="Genomic_DNA"/>
</dbReference>
<sequence>MGLFKNSRKNRDPSPPPGPPSLPSLNLSTDGGQSVGDLALRFSSSASSAAQPQTQQTQTPASRRTNSSAGLTGPASPPPSSYSYGQARPRTAGPIPDFRQSSVFPSSNSTNSITASPAGVTQSPSAIGGPRSSSYKRSQHPPSAYAGAGGHISKSTSTGSLKNRRRAPQGFNLLLAGGVSTGKTSFLRTLLHSCELDACSANTPEIIEKAKRFGLAPLPGPGEPPASYRALHVPVRTRKFESLEGIEIAPSRLITYLEDSAAAAKSGPTLKRSNSISGFSTSSLSNAANRVLLSITDTPGLPYTHPDSAIEVERRVLALLGHLEAKYGSTLEQESRVQRKPQTDPHVHLCVYFVDPLTMLEEPSAAAKARALEKAKRRREREQRKADKEREKQARIEAKEARKAARKAAAEAKAEAAQAAAAKAAEQTDDGQAAAAAEGTEAVDAAAETEAKGTNGTTTAESGAAPEEEEEEEDEEEEAEEQNQEEEDEEEDEDDEDDADDGDDPPLLSIRPLELSVLKRLAVRVNVLPVIGKADLLTDQRLEQVQDAIKRGLDEAGISLGPFSERFRNDDEEALEDEDEDEDDVFRSSARIPKRRTKKLSTSKALDDAVDESRDGETSNTATPVKVIRLRSRRDSNLSNSASVGGAGPATDSDAGHGLAPGFGGQTPGPPGLATLKKQAATMVPFALISPEPPRLSNPSTLPPSNEPSLTRKYRWGSIHVLNPAHCDFAMLRTCLLQTHVEDLKEATNRKYEGYRSEMLQAIRSGPASPASKRPAGGFAMNGHAARASPGGANGYGSSRGAKLLADSRRADNQFAAESRRIAA</sequence>
<feature type="compositionally biased region" description="Polar residues" evidence="2">
    <location>
        <begin position="113"/>
        <end position="136"/>
    </location>
</feature>
<dbReference type="Gene3D" id="3.40.50.300">
    <property type="entry name" value="P-loop containing nucleotide triphosphate hydrolases"/>
    <property type="match status" value="1"/>
</dbReference>
<feature type="compositionally biased region" description="Polar residues" evidence="2">
    <location>
        <begin position="452"/>
        <end position="461"/>
    </location>
</feature>
<name>A0AAN6JSZ1_9BASI</name>
<gene>
    <name evidence="4" type="ORF">OC846_001524</name>
</gene>
<feature type="compositionally biased region" description="Low complexity" evidence="2">
    <location>
        <begin position="43"/>
        <end position="65"/>
    </location>
</feature>
<dbReference type="InterPro" id="IPR027417">
    <property type="entry name" value="P-loop_NTPase"/>
</dbReference>
<proteinExistence type="inferred from homology"/>
<dbReference type="Pfam" id="PF00735">
    <property type="entry name" value="Septin"/>
    <property type="match status" value="3"/>
</dbReference>
<comment type="similarity">
    <text evidence="1">Belongs to the TRAFAC class TrmE-Era-EngA-EngB-Septin-like GTPase superfamily. Septin GTPase family.</text>
</comment>
<feature type="region of interest" description="Disordered" evidence="2">
    <location>
        <begin position="421"/>
        <end position="512"/>
    </location>
</feature>
<evidence type="ECO:0000313" key="5">
    <source>
        <dbReference type="Proteomes" id="UP001176517"/>
    </source>
</evidence>
<evidence type="ECO:0000256" key="2">
    <source>
        <dbReference type="SAM" id="MobiDB-lite"/>
    </source>
</evidence>
<evidence type="ECO:0000256" key="1">
    <source>
        <dbReference type="RuleBase" id="RU004560"/>
    </source>
</evidence>
<dbReference type="GO" id="GO:0005525">
    <property type="term" value="F:GTP binding"/>
    <property type="evidence" value="ECO:0007669"/>
    <property type="project" value="UniProtKB-KW"/>
</dbReference>
<dbReference type="InterPro" id="IPR030379">
    <property type="entry name" value="G_SEPTIN_dom"/>
</dbReference>
<evidence type="ECO:0000313" key="4">
    <source>
        <dbReference type="EMBL" id="KAK0555972.1"/>
    </source>
</evidence>
<keyword evidence="1" id="KW-0547">Nucleotide-binding</keyword>